<dbReference type="InterPro" id="IPR039367">
    <property type="entry name" value="Och1-like"/>
</dbReference>
<comment type="caution">
    <text evidence="5">The sequence shown here is derived from an EMBL/GenBank/DDBJ whole genome shotgun (WGS) entry which is preliminary data.</text>
</comment>
<protein>
    <recommendedName>
        <fullName evidence="1">acylphosphatase</fullName>
        <ecNumber evidence="1">3.6.1.7</ecNumber>
    </recommendedName>
</protein>
<gene>
    <name evidence="5" type="primary">g568</name>
    <name evidence="5" type="ORF">C2E20_0568</name>
</gene>
<feature type="region of interest" description="Disordered" evidence="3">
    <location>
        <begin position="721"/>
        <end position="750"/>
    </location>
</feature>
<evidence type="ECO:0000256" key="3">
    <source>
        <dbReference type="SAM" id="MobiDB-lite"/>
    </source>
</evidence>
<dbReference type="PROSITE" id="PS00150">
    <property type="entry name" value="ACYLPHOSPHATASE_1"/>
    <property type="match status" value="1"/>
</dbReference>
<dbReference type="PRINTS" id="PR00112">
    <property type="entry name" value="ACYLPHPHTASE"/>
</dbReference>
<dbReference type="PROSITE" id="PS00151">
    <property type="entry name" value="ACYLPHOSPHATASE_2"/>
    <property type="match status" value="1"/>
</dbReference>
<dbReference type="Gene3D" id="3.30.70.100">
    <property type="match status" value="1"/>
</dbReference>
<accession>A0A2P6VR72</accession>
<dbReference type="Gene3D" id="3.40.50.150">
    <property type="entry name" value="Vaccinia Virus protein VP39"/>
    <property type="match status" value="1"/>
</dbReference>
<dbReference type="EMBL" id="LHPF02000001">
    <property type="protein sequence ID" value="PSC76567.1"/>
    <property type="molecule type" value="Genomic_DNA"/>
</dbReference>
<dbReference type="Pfam" id="PF00708">
    <property type="entry name" value="Acylphosphatase"/>
    <property type="match status" value="1"/>
</dbReference>
<dbReference type="OrthoDB" id="411251at2759"/>
<dbReference type="PANTHER" id="PTHR31834:SF1">
    <property type="entry name" value="INITIATION-SPECIFIC ALPHA-1,6-MANNOSYLTRANSFERASE"/>
    <property type="match status" value="1"/>
</dbReference>
<dbReference type="InterPro" id="IPR029063">
    <property type="entry name" value="SAM-dependent_MTases_sf"/>
</dbReference>
<proteinExistence type="inferred from homology"/>
<dbReference type="InterPro" id="IPR036046">
    <property type="entry name" value="Acylphosphatase-like_dom_sf"/>
</dbReference>
<feature type="domain" description="Acylphosphatase-like" evidence="4">
    <location>
        <begin position="869"/>
        <end position="958"/>
    </location>
</feature>
<dbReference type="InterPro" id="IPR001792">
    <property type="entry name" value="Acylphosphatase-like_dom"/>
</dbReference>
<keyword evidence="6" id="KW-1185">Reference proteome</keyword>
<name>A0A2P6VR72_9CHLO</name>
<dbReference type="Gene3D" id="3.90.550.20">
    <property type="match status" value="1"/>
</dbReference>
<feature type="region of interest" description="Disordered" evidence="3">
    <location>
        <begin position="810"/>
        <end position="867"/>
    </location>
</feature>
<evidence type="ECO:0000313" key="6">
    <source>
        <dbReference type="Proteomes" id="UP000239649"/>
    </source>
</evidence>
<dbReference type="AlphaFoldDB" id="A0A2P6VR72"/>
<dbReference type="GO" id="GO:0006487">
    <property type="term" value="P:protein N-linked glycosylation"/>
    <property type="evidence" value="ECO:0007669"/>
    <property type="project" value="TreeGrafter"/>
</dbReference>
<evidence type="ECO:0000259" key="4">
    <source>
        <dbReference type="PROSITE" id="PS51160"/>
    </source>
</evidence>
<keyword evidence="1" id="KW-0378">Hydrolase</keyword>
<dbReference type="GO" id="GO:0003998">
    <property type="term" value="F:acylphosphatase activity"/>
    <property type="evidence" value="ECO:0007669"/>
    <property type="project" value="UniProtKB-EC"/>
</dbReference>
<dbReference type="EC" id="3.6.1.7" evidence="1"/>
<dbReference type="PROSITE" id="PS51160">
    <property type="entry name" value="ACYLPHOSPHATASE_3"/>
    <property type="match status" value="1"/>
</dbReference>
<feature type="compositionally biased region" description="Gly residues" evidence="3">
    <location>
        <begin position="729"/>
        <end position="750"/>
    </location>
</feature>
<comment type="similarity">
    <text evidence="2">Belongs to the acylphosphatase family.</text>
</comment>
<sequence>MADVLRERCCATSPRGEDNLPVVHPKWRRGRRTVSPARRAHVPHHGASSRLVVARALLCLAAAAVLLRAGTRLFAQPEPELDDLRRLQADGAGLWAAAATTDPAAANEPMLIPRLIHQRLPAGGASQLPLANSWRRLNTGWELRLYSEQGCQAWVRREFPEYWETYRRLDAEERTEFFSYMVILRHGGVYAAADTECRRPMDGLLHSKDTLVAGWDNEFQDAAAAVAAGYVRLRQLAPWAFAGAPGHPALRELCTRIAASASKRRAYTPNPGTQRHELSGAGLFTDVLLRHAAAHPPSAHDDPWGVRLLPRVRFGAPLKPAYGLTPGDLGVAVLHHGRPGSQGDEDEEGSSFWAWPQAVVQCAVSRLAARWSQRSSNSSEAPGPAEARRMAEHAAATLLYPVSVDTFDPPFDLLTHLVGRGERQSGADVGAALTTHGGWQPSVQPSRRPSLLDVLVGSLGGGSGRNNVLVDVGAGYGLVTLAAAARGHRVHAFELGPASLEALEASLAHNGFEHLVQVHKEPLGSLEQEGYTCVMPRHAGGASAAAAVDVNVQRGYGPAEAHATPAEGCQLMTRRTAGAWAVPEGDRIAALRVSANGWEGFVLKGFAPLLKSPARPPVLAVEWDPAAMKAAGWKRPLQLLEWLHSLGYRDISHSGLVCDQRWYSITYGIRRRGGITPEDLAALQQPTWCRLQPQHFSLLADRGAGGSGGANPETLLLVHHGSDGEEADGGGSSGGARSGGSGKVTGPGSGTGEFVVPDVVAQALAEAALMVSDAAANHAAAAVSDLSAGDAANASKALAAAKAAAIAGEPAGKHAGGSDSGDAASSAASSGSGGASRSAGSASGSEGRTAAPARQQADVPQHEAQHTPGLQHVHGIVQGVFFRAYTVNKAKQLGLVGYCANMPQGTVKGEVQGRQQAVEEMKGWLNTTGSPHSVIERCDFSNERQLETLEYSTFDVRRRR</sequence>
<feature type="compositionally biased region" description="Low complexity" evidence="3">
    <location>
        <begin position="820"/>
        <end position="845"/>
    </location>
</feature>
<dbReference type="PANTHER" id="PTHR31834">
    <property type="entry name" value="INITIATION-SPECIFIC ALPHA-1,6-MANNOSYLTRANSFERASE"/>
    <property type="match status" value="1"/>
</dbReference>
<feature type="active site" evidence="1">
    <location>
        <position position="901"/>
    </location>
</feature>
<dbReference type="InterPro" id="IPR017968">
    <property type="entry name" value="Acylphosphatase_CS"/>
</dbReference>
<organism evidence="5 6">
    <name type="scientific">Micractinium conductrix</name>
    <dbReference type="NCBI Taxonomy" id="554055"/>
    <lineage>
        <taxon>Eukaryota</taxon>
        <taxon>Viridiplantae</taxon>
        <taxon>Chlorophyta</taxon>
        <taxon>core chlorophytes</taxon>
        <taxon>Trebouxiophyceae</taxon>
        <taxon>Chlorellales</taxon>
        <taxon>Chlorellaceae</taxon>
        <taxon>Chlorella clade</taxon>
        <taxon>Micractinium</taxon>
    </lineage>
</organism>
<dbReference type="Proteomes" id="UP000239649">
    <property type="component" value="Unassembled WGS sequence"/>
</dbReference>
<dbReference type="SUPFAM" id="SSF54975">
    <property type="entry name" value="Acylphosphatase/BLUF domain-like"/>
    <property type="match status" value="1"/>
</dbReference>
<comment type="catalytic activity">
    <reaction evidence="1">
        <text>an acyl phosphate + H2O = a carboxylate + phosphate + H(+)</text>
        <dbReference type="Rhea" id="RHEA:14965"/>
        <dbReference type="ChEBI" id="CHEBI:15377"/>
        <dbReference type="ChEBI" id="CHEBI:15378"/>
        <dbReference type="ChEBI" id="CHEBI:29067"/>
        <dbReference type="ChEBI" id="CHEBI:43474"/>
        <dbReference type="ChEBI" id="CHEBI:59918"/>
        <dbReference type="EC" id="3.6.1.7"/>
    </reaction>
</comment>
<dbReference type="GO" id="GO:0000136">
    <property type="term" value="C:mannan polymerase complex"/>
    <property type="evidence" value="ECO:0007669"/>
    <property type="project" value="TreeGrafter"/>
</dbReference>
<dbReference type="InterPro" id="IPR020456">
    <property type="entry name" value="Acylphosphatase"/>
</dbReference>
<dbReference type="GO" id="GO:0000009">
    <property type="term" value="F:alpha-1,6-mannosyltransferase activity"/>
    <property type="evidence" value="ECO:0007669"/>
    <property type="project" value="InterPro"/>
</dbReference>
<feature type="active site" evidence="1">
    <location>
        <position position="883"/>
    </location>
</feature>
<evidence type="ECO:0000256" key="2">
    <source>
        <dbReference type="RuleBase" id="RU004168"/>
    </source>
</evidence>
<evidence type="ECO:0000313" key="5">
    <source>
        <dbReference type="EMBL" id="PSC76567.1"/>
    </source>
</evidence>
<dbReference type="SUPFAM" id="SSF53335">
    <property type="entry name" value="S-adenosyl-L-methionine-dependent methyltransferases"/>
    <property type="match status" value="1"/>
</dbReference>
<evidence type="ECO:0000256" key="1">
    <source>
        <dbReference type="PROSITE-ProRule" id="PRU00520"/>
    </source>
</evidence>
<reference evidence="5 6" key="1">
    <citation type="journal article" date="2018" name="Plant J.">
        <title>Genome sequences of Chlorella sorokiniana UTEX 1602 and Micractinium conductrix SAG 241.80: implications to maltose excretion by a green alga.</title>
        <authorList>
            <person name="Arriola M.B."/>
            <person name="Velmurugan N."/>
            <person name="Zhang Y."/>
            <person name="Plunkett M.H."/>
            <person name="Hondzo H."/>
            <person name="Barney B.M."/>
        </authorList>
    </citation>
    <scope>NUCLEOTIDE SEQUENCE [LARGE SCALE GENOMIC DNA]</scope>
    <source>
        <strain evidence="5 6">SAG 241.80</strain>
    </source>
</reference>